<protein>
    <submittedName>
        <fullName evidence="1">Uncharacterized protein</fullName>
    </submittedName>
</protein>
<organism evidence="1 2">
    <name type="scientific">Pseudoalteromonas citrea</name>
    <dbReference type="NCBI Taxonomy" id="43655"/>
    <lineage>
        <taxon>Bacteria</taxon>
        <taxon>Pseudomonadati</taxon>
        <taxon>Pseudomonadota</taxon>
        <taxon>Gammaproteobacteria</taxon>
        <taxon>Alteromonadales</taxon>
        <taxon>Pseudoalteromonadaceae</taxon>
        <taxon>Pseudoalteromonas</taxon>
    </lineage>
</organism>
<dbReference type="RefSeq" id="WP_138637283.1">
    <property type="nucleotide sequence ID" value="NZ_PNCL01000388.1"/>
</dbReference>
<reference evidence="1 2" key="1">
    <citation type="submission" date="2017-12" db="EMBL/GenBank/DDBJ databases">
        <authorList>
            <person name="Paulsen S."/>
            <person name="Gram L.K."/>
        </authorList>
    </citation>
    <scope>NUCLEOTIDE SEQUENCE [LARGE SCALE GENOMIC DNA]</scope>
    <source>
        <strain evidence="1 2">S2231</strain>
    </source>
</reference>
<reference evidence="2" key="2">
    <citation type="submission" date="2019-06" db="EMBL/GenBank/DDBJ databases">
        <title>Co-occurence of chitin degradation, pigmentation and bioactivity in marine Pseudoalteromonas.</title>
        <authorList>
            <person name="Sonnenschein E.C."/>
            <person name="Bech P.K."/>
        </authorList>
    </citation>
    <scope>NUCLEOTIDE SEQUENCE [LARGE SCALE GENOMIC DNA]</scope>
    <source>
        <strain evidence="2">S2231</strain>
    </source>
</reference>
<evidence type="ECO:0000313" key="1">
    <source>
        <dbReference type="EMBL" id="TMP49131.1"/>
    </source>
</evidence>
<dbReference type="AlphaFoldDB" id="A0A5S3XAP6"/>
<feature type="non-terminal residue" evidence="1">
    <location>
        <position position="70"/>
    </location>
</feature>
<accession>A0A5S3XAP6</accession>
<sequence>MGNLFIEDDLITLNDTIKLAYKYEIAQASEQFPSMSDITLIARSEVEQALPTTMKTYTELHIIPEVNSTA</sequence>
<name>A0A5S3XAP6_9GAMM</name>
<evidence type="ECO:0000313" key="2">
    <source>
        <dbReference type="Proteomes" id="UP000307706"/>
    </source>
</evidence>
<dbReference type="EMBL" id="PNCL01000388">
    <property type="protein sequence ID" value="TMP49131.1"/>
    <property type="molecule type" value="Genomic_DNA"/>
</dbReference>
<comment type="caution">
    <text evidence="1">The sequence shown here is derived from an EMBL/GenBank/DDBJ whole genome shotgun (WGS) entry which is preliminary data.</text>
</comment>
<dbReference type="Proteomes" id="UP000307706">
    <property type="component" value="Unassembled WGS sequence"/>
</dbReference>
<proteinExistence type="predicted"/>
<gene>
    <name evidence="1" type="ORF">CWB96_23195</name>
</gene>